<evidence type="ECO:0000313" key="2">
    <source>
        <dbReference type="Proteomes" id="UP000789920"/>
    </source>
</evidence>
<proteinExistence type="predicted"/>
<gene>
    <name evidence="1" type="ORF">RPERSI_LOCUS35351</name>
</gene>
<evidence type="ECO:0000313" key="1">
    <source>
        <dbReference type="EMBL" id="CAG8848904.1"/>
    </source>
</evidence>
<dbReference type="Proteomes" id="UP000789920">
    <property type="component" value="Unassembled WGS sequence"/>
</dbReference>
<keyword evidence="2" id="KW-1185">Reference proteome</keyword>
<reference evidence="1" key="1">
    <citation type="submission" date="2021-06" db="EMBL/GenBank/DDBJ databases">
        <authorList>
            <person name="Kallberg Y."/>
            <person name="Tangrot J."/>
            <person name="Rosling A."/>
        </authorList>
    </citation>
    <scope>NUCLEOTIDE SEQUENCE</scope>
    <source>
        <strain evidence="1">MA461A</strain>
    </source>
</reference>
<feature type="non-terminal residue" evidence="1">
    <location>
        <position position="61"/>
    </location>
</feature>
<name>A0ACA9SVR9_9GLOM</name>
<sequence>TQSSSYIFDNNDNESSVNSLTSELSEDSLDSNIPIDKILLNDEFENNNSSEDDPLDYYDKE</sequence>
<protein>
    <submittedName>
        <fullName evidence="1">22635_t:CDS:1</fullName>
    </submittedName>
</protein>
<dbReference type="EMBL" id="CAJVQC010162890">
    <property type="protein sequence ID" value="CAG8848904.1"/>
    <property type="molecule type" value="Genomic_DNA"/>
</dbReference>
<accession>A0ACA9SVR9</accession>
<organism evidence="1 2">
    <name type="scientific">Racocetra persica</name>
    <dbReference type="NCBI Taxonomy" id="160502"/>
    <lineage>
        <taxon>Eukaryota</taxon>
        <taxon>Fungi</taxon>
        <taxon>Fungi incertae sedis</taxon>
        <taxon>Mucoromycota</taxon>
        <taxon>Glomeromycotina</taxon>
        <taxon>Glomeromycetes</taxon>
        <taxon>Diversisporales</taxon>
        <taxon>Gigasporaceae</taxon>
        <taxon>Racocetra</taxon>
    </lineage>
</organism>
<comment type="caution">
    <text evidence="1">The sequence shown here is derived from an EMBL/GenBank/DDBJ whole genome shotgun (WGS) entry which is preliminary data.</text>
</comment>
<feature type="non-terminal residue" evidence="1">
    <location>
        <position position="1"/>
    </location>
</feature>